<dbReference type="GO" id="GO:0017040">
    <property type="term" value="F:N-acylsphingosine amidohydrolase activity"/>
    <property type="evidence" value="ECO:0007669"/>
    <property type="project" value="TreeGrafter"/>
</dbReference>
<name>A0A7H0VEY7_9FLAO</name>
<evidence type="ECO:0000259" key="1">
    <source>
        <dbReference type="Pfam" id="PF03417"/>
    </source>
</evidence>
<dbReference type="KEGG" id="chyd:H4K34_00160"/>
<dbReference type="PANTHER" id="PTHR28583:SF1">
    <property type="entry name" value="ACID CERAMIDASE"/>
    <property type="match status" value="1"/>
</dbReference>
<accession>A0A7H0VEY7</accession>
<dbReference type="RefSeq" id="WP_210758812.1">
    <property type="nucleotide sequence ID" value="NZ_CP060139.1"/>
</dbReference>
<evidence type="ECO:0000313" key="2">
    <source>
        <dbReference type="EMBL" id="QNR24285.1"/>
    </source>
</evidence>
<dbReference type="Pfam" id="PF03417">
    <property type="entry name" value="AAT"/>
    <property type="match status" value="1"/>
</dbReference>
<reference evidence="2 3" key="1">
    <citation type="submission" date="2020-08" db="EMBL/GenBank/DDBJ databases">
        <title>Croceimicrobium hydrocarbonivorans gen. nov., sp. nov., a novel marine bacterium isolated from a bacterial consortium that degrades polyethylene terephthalate.</title>
        <authorList>
            <person name="Liu R."/>
        </authorList>
    </citation>
    <scope>NUCLEOTIDE SEQUENCE [LARGE SCALE GENOMIC DNA]</scope>
    <source>
        <strain evidence="2 3">A20-9</strain>
    </source>
</reference>
<dbReference type="InterPro" id="IPR005079">
    <property type="entry name" value="Peptidase_C45_hydrolase"/>
</dbReference>
<proteinExistence type="predicted"/>
<dbReference type="EMBL" id="CP060139">
    <property type="protein sequence ID" value="QNR24285.1"/>
    <property type="molecule type" value="Genomic_DNA"/>
</dbReference>
<dbReference type="Proteomes" id="UP000516305">
    <property type="component" value="Chromosome"/>
</dbReference>
<dbReference type="Gene3D" id="3.60.60.10">
    <property type="entry name" value="Penicillin V Acylase, Chain A"/>
    <property type="match status" value="1"/>
</dbReference>
<protein>
    <recommendedName>
        <fullName evidence="1">Peptidase C45 hydrolase domain-containing protein</fullName>
    </recommendedName>
</protein>
<sequence>MPIPEHIINLDLAPKHRWAFLENHRQAVQDLIACYLEDFSGEESLLQGLSSLKENWINTEYFEEIEFIASLTSFSADEVLMANLYYDVLKFYFGCTAFALESPMGTLHARNLDWHTEANLLSKHSCIFNFQKGAKTLFKSVGWPGFIGVLSGLKPGAFSISLNAVLSNDSPEFARPISFFLRDVLSQAESYLQAKELLEQTTIASDCLLLIAGTQKGEMQVIERSPKRFASRDAEENHIVVTNDYKLLENTKQEGGQLQATSCSRYDRALELLKSSKPSDAEDCLKILQDPAVQMNITVQQMVFNVKDGSITLVKT</sequence>
<dbReference type="NCBIfam" id="NF040521">
    <property type="entry name" value="C45_proenzyme"/>
    <property type="match status" value="1"/>
</dbReference>
<feature type="domain" description="Peptidase C45 hydrolase" evidence="1">
    <location>
        <begin position="105"/>
        <end position="292"/>
    </location>
</feature>
<organism evidence="2 3">
    <name type="scientific">Croceimicrobium hydrocarbonivorans</name>
    <dbReference type="NCBI Taxonomy" id="2761580"/>
    <lineage>
        <taxon>Bacteria</taxon>
        <taxon>Pseudomonadati</taxon>
        <taxon>Bacteroidota</taxon>
        <taxon>Flavobacteriia</taxon>
        <taxon>Flavobacteriales</taxon>
        <taxon>Owenweeksiaceae</taxon>
        <taxon>Croceimicrobium</taxon>
    </lineage>
</organism>
<dbReference type="AlphaFoldDB" id="A0A7H0VEY7"/>
<dbReference type="PANTHER" id="PTHR28583">
    <property type="entry name" value="ACID AMIDASE"/>
    <property type="match status" value="1"/>
</dbReference>
<gene>
    <name evidence="2" type="ORF">H4K34_00160</name>
</gene>
<keyword evidence="3" id="KW-1185">Reference proteome</keyword>
<evidence type="ECO:0000313" key="3">
    <source>
        <dbReference type="Proteomes" id="UP000516305"/>
    </source>
</evidence>
<dbReference type="InterPro" id="IPR047794">
    <property type="entry name" value="C45_proenzyme-like"/>
</dbReference>